<feature type="transmembrane region" description="Helical" evidence="1">
    <location>
        <begin position="6"/>
        <end position="23"/>
    </location>
</feature>
<dbReference type="AlphaFoldDB" id="A0A0G1QJQ7"/>
<feature type="transmembrane region" description="Helical" evidence="1">
    <location>
        <begin position="113"/>
        <end position="133"/>
    </location>
</feature>
<organism evidence="2 3">
    <name type="scientific">Candidatus Woesebacteria bacterium GW2011_GWB1_45_5</name>
    <dbReference type="NCBI Taxonomy" id="1618581"/>
    <lineage>
        <taxon>Bacteria</taxon>
        <taxon>Candidatus Woeseibacteriota</taxon>
    </lineage>
</organism>
<feature type="transmembrane region" description="Helical" evidence="1">
    <location>
        <begin position="325"/>
        <end position="343"/>
    </location>
</feature>
<evidence type="ECO:0000313" key="2">
    <source>
        <dbReference type="EMBL" id="KKU08920.1"/>
    </source>
</evidence>
<feature type="transmembrane region" description="Helical" evidence="1">
    <location>
        <begin position="205"/>
        <end position="224"/>
    </location>
</feature>
<comment type="caution">
    <text evidence="2">The sequence shown here is derived from an EMBL/GenBank/DDBJ whole genome shotgun (WGS) entry which is preliminary data.</text>
</comment>
<dbReference type="EMBL" id="LCLA01000054">
    <property type="protein sequence ID" value="KKU08920.1"/>
    <property type="molecule type" value="Genomic_DNA"/>
</dbReference>
<name>A0A0G1QJQ7_9BACT</name>
<feature type="transmembrane region" description="Helical" evidence="1">
    <location>
        <begin position="301"/>
        <end position="319"/>
    </location>
</feature>
<feature type="transmembrane region" description="Helical" evidence="1">
    <location>
        <begin position="350"/>
        <end position="370"/>
    </location>
</feature>
<feature type="transmembrane region" description="Helical" evidence="1">
    <location>
        <begin position="164"/>
        <end position="185"/>
    </location>
</feature>
<keyword evidence="1" id="KW-0472">Membrane</keyword>
<gene>
    <name evidence="2" type="ORF">UX13_C0054G0002</name>
</gene>
<feature type="transmembrane region" description="Helical" evidence="1">
    <location>
        <begin position="275"/>
        <end position="294"/>
    </location>
</feature>
<protein>
    <recommendedName>
        <fullName evidence="4">Glycosyltransferase RgtA/B/C/D-like domain-containing protein</fullName>
    </recommendedName>
</protein>
<sequence length="507" mass="56395">MTKLKIAGIVSLIFLFAYFLRVMHLPQNILTFGYDQARDAVNALQILSGDIKIQGPPASTPGLYHGVFYYYVLAAGYAFGSNPVNAAYLIAFLNALTVFVIFYLGYLISGKKYFAGLSAAFLFAVSFESTQYATWLSNPTIAVLTVPVFYLGLWLWLKEKNKWGTLLAALGLGLSIQAEVFLAYHLVPLAVWLWISRKNILKKEFLIFASTFLISVSTMILNEIKFGFRSLEGIRQLALAADANLAYAKSVGDYLILYLNQIGRIFAFNSYPGNVGYGGVLVIVLGIIGMGELVRLKKMTGASFVSLWLFSHLSVVTVGGTSTPFLMVGIGPAVSIALALFLLKIWEKKYKYLVLALLAVFTYGNLSMILRENKNGSTLFAIQKDMILSKELAAVDFTYARASGNPFTLNSVNSPLWINIVWSYLYNWYGESKYGYVPEYHGRSQIGQVTALPEIAKRSDPYFLILEPMGGIPEKYLVETLGEEDLYSAVAGEKYFGELRVQERELK</sequence>
<dbReference type="Proteomes" id="UP000034329">
    <property type="component" value="Unassembled WGS sequence"/>
</dbReference>
<evidence type="ECO:0000256" key="1">
    <source>
        <dbReference type="SAM" id="Phobius"/>
    </source>
</evidence>
<proteinExistence type="predicted"/>
<keyword evidence="1" id="KW-0812">Transmembrane</keyword>
<accession>A0A0G1QJQ7</accession>
<keyword evidence="1" id="KW-1133">Transmembrane helix</keyword>
<feature type="transmembrane region" description="Helical" evidence="1">
    <location>
        <begin position="62"/>
        <end position="80"/>
    </location>
</feature>
<reference evidence="2 3" key="1">
    <citation type="journal article" date="2015" name="Nature">
        <title>rRNA introns, odd ribosomes, and small enigmatic genomes across a large radiation of phyla.</title>
        <authorList>
            <person name="Brown C.T."/>
            <person name="Hug L.A."/>
            <person name="Thomas B.C."/>
            <person name="Sharon I."/>
            <person name="Castelle C.J."/>
            <person name="Singh A."/>
            <person name="Wilkins M.J."/>
            <person name="Williams K.H."/>
            <person name="Banfield J.F."/>
        </authorList>
    </citation>
    <scope>NUCLEOTIDE SEQUENCE [LARGE SCALE GENOMIC DNA]</scope>
</reference>
<feature type="transmembrane region" description="Helical" evidence="1">
    <location>
        <begin position="86"/>
        <end position="106"/>
    </location>
</feature>
<feature type="transmembrane region" description="Helical" evidence="1">
    <location>
        <begin position="139"/>
        <end position="157"/>
    </location>
</feature>
<evidence type="ECO:0008006" key="4">
    <source>
        <dbReference type="Google" id="ProtNLM"/>
    </source>
</evidence>
<evidence type="ECO:0000313" key="3">
    <source>
        <dbReference type="Proteomes" id="UP000034329"/>
    </source>
</evidence>